<evidence type="ECO:0000313" key="1">
    <source>
        <dbReference type="EMBL" id="MEQ2205196.1"/>
    </source>
</evidence>
<organism evidence="1 2">
    <name type="scientific">Xenoophorus captivus</name>
    <dbReference type="NCBI Taxonomy" id="1517983"/>
    <lineage>
        <taxon>Eukaryota</taxon>
        <taxon>Metazoa</taxon>
        <taxon>Chordata</taxon>
        <taxon>Craniata</taxon>
        <taxon>Vertebrata</taxon>
        <taxon>Euteleostomi</taxon>
        <taxon>Actinopterygii</taxon>
        <taxon>Neopterygii</taxon>
        <taxon>Teleostei</taxon>
        <taxon>Neoteleostei</taxon>
        <taxon>Acanthomorphata</taxon>
        <taxon>Ovalentaria</taxon>
        <taxon>Atherinomorphae</taxon>
        <taxon>Cyprinodontiformes</taxon>
        <taxon>Goodeidae</taxon>
        <taxon>Xenoophorus</taxon>
    </lineage>
</organism>
<sequence>MSFLLVLKANSFIFPKENKVQTQLKKNKQKNKNPAASPEWLLHFKLPCYHSGTGGRSLEAPLEICLETGTVTCWRLSSIVQLNNGGNEHIQICNNTIMIDITQ</sequence>
<dbReference type="EMBL" id="JAHRIN010041756">
    <property type="protein sequence ID" value="MEQ2205196.1"/>
    <property type="molecule type" value="Genomic_DNA"/>
</dbReference>
<gene>
    <name evidence="1" type="ORF">XENOCAPTIV_028969</name>
</gene>
<evidence type="ECO:0000313" key="2">
    <source>
        <dbReference type="Proteomes" id="UP001434883"/>
    </source>
</evidence>
<keyword evidence="2" id="KW-1185">Reference proteome</keyword>
<reference evidence="1 2" key="1">
    <citation type="submission" date="2021-06" db="EMBL/GenBank/DDBJ databases">
        <authorList>
            <person name="Palmer J.M."/>
        </authorList>
    </citation>
    <scope>NUCLEOTIDE SEQUENCE [LARGE SCALE GENOMIC DNA]</scope>
    <source>
        <strain evidence="1 2">XC_2019</strain>
        <tissue evidence="1">Muscle</tissue>
    </source>
</reference>
<comment type="caution">
    <text evidence="1">The sequence shown here is derived from an EMBL/GenBank/DDBJ whole genome shotgun (WGS) entry which is preliminary data.</text>
</comment>
<dbReference type="Proteomes" id="UP001434883">
    <property type="component" value="Unassembled WGS sequence"/>
</dbReference>
<proteinExistence type="predicted"/>
<accession>A0ABV0RAY2</accession>
<protein>
    <submittedName>
        <fullName evidence="1">Uncharacterized protein</fullName>
    </submittedName>
</protein>
<name>A0ABV0RAY2_9TELE</name>